<gene>
    <name evidence="1" type="ORF">BD311DRAFT_676185</name>
</gene>
<dbReference type="AlphaFoldDB" id="A0A4V6MVR9"/>
<dbReference type="OrthoDB" id="2753838at2759"/>
<protein>
    <submittedName>
        <fullName evidence="1">Uncharacterized protein</fullName>
    </submittedName>
</protein>
<organism evidence="1">
    <name type="scientific">Dichomitus squalens</name>
    <dbReference type="NCBI Taxonomy" id="114155"/>
    <lineage>
        <taxon>Eukaryota</taxon>
        <taxon>Fungi</taxon>
        <taxon>Dikarya</taxon>
        <taxon>Basidiomycota</taxon>
        <taxon>Agaricomycotina</taxon>
        <taxon>Agaricomycetes</taxon>
        <taxon>Polyporales</taxon>
        <taxon>Polyporaceae</taxon>
        <taxon>Dichomitus</taxon>
    </lineage>
</organism>
<sequence>MNDALQAVRTAIGYKSLLYRTKVRAAPSYKSRLRSYDDIHVVDDGVRKYVKIYSNARRAIQHLYDINDTNDCRALEDILQKYCAIKPEDLRANTAVLEVFTPGLCGQHASWLWHIKDNLAGRDDSWMTNFRRVMWLRAHARKCRWDKERILVPFEMECVVRSFKKKETEWRDLARSADLSGHRAYAHRQAAMWRGLKEYAEDIFRCVQMEVQPESYTVRLCRRL</sequence>
<proteinExistence type="predicted"/>
<dbReference type="EMBL" id="ML143543">
    <property type="protein sequence ID" value="TBU22403.1"/>
    <property type="molecule type" value="Genomic_DNA"/>
</dbReference>
<name>A0A4V6MVR9_9APHY</name>
<dbReference type="Proteomes" id="UP000292957">
    <property type="component" value="Unassembled WGS sequence"/>
</dbReference>
<evidence type="ECO:0000313" key="1">
    <source>
        <dbReference type="EMBL" id="TBU22403.1"/>
    </source>
</evidence>
<reference evidence="1" key="1">
    <citation type="submission" date="2019-01" db="EMBL/GenBank/DDBJ databases">
        <title>Draft genome sequences of three monokaryotic isolates of the white-rot basidiomycete fungus Dichomitus squalens.</title>
        <authorList>
            <consortium name="DOE Joint Genome Institute"/>
            <person name="Lopez S.C."/>
            <person name="Andreopoulos B."/>
            <person name="Pangilinan J."/>
            <person name="Lipzen A."/>
            <person name="Riley R."/>
            <person name="Ahrendt S."/>
            <person name="Ng V."/>
            <person name="Barry K."/>
            <person name="Daum C."/>
            <person name="Grigoriev I.V."/>
            <person name="Hilden K.S."/>
            <person name="Makela M.R."/>
            <person name="de Vries R.P."/>
        </authorList>
    </citation>
    <scope>NUCLEOTIDE SEQUENCE [LARGE SCALE GENOMIC DNA]</scope>
    <source>
        <strain evidence="1">OM18370.1</strain>
    </source>
</reference>
<accession>A0A4V6MVR9</accession>